<dbReference type="InterPro" id="IPR029058">
    <property type="entry name" value="AB_hydrolase_fold"/>
</dbReference>
<dbReference type="Pfam" id="PF01764">
    <property type="entry name" value="Lipase_3"/>
    <property type="match status" value="1"/>
</dbReference>
<evidence type="ECO:0000313" key="3">
    <source>
        <dbReference type="EMBL" id="MQT91992.1"/>
    </source>
</evidence>
<gene>
    <name evidence="3" type="ORF">GHO39_23075</name>
    <name evidence="2" type="ORF">GHO40_00645</name>
</gene>
<dbReference type="RefSeq" id="WP_153330504.1">
    <property type="nucleotide sequence ID" value="NZ_WIWJ01000001.1"/>
</dbReference>
<evidence type="ECO:0000313" key="2">
    <source>
        <dbReference type="EMBL" id="MQT45251.1"/>
    </source>
</evidence>
<dbReference type="Proteomes" id="UP000441404">
    <property type="component" value="Unassembled WGS sequence"/>
</dbReference>
<evidence type="ECO:0000313" key="4">
    <source>
        <dbReference type="Proteomes" id="UP000441404"/>
    </source>
</evidence>
<sequence length="447" mass="49173">MTPSDMQTPVPDLLNTCLQLADEQGQRHHDGLDATGRGAINGVLRAQSLMLSGAGQQCALNRYQMALVAAHGGGILEAAASERHGYRPLYQNVAYSQRFQPVPGACDQLFMAHNPELLLIAVREPRAATAFLEDGDLEPVPFEEGAGRVHRGFYHAAKRLYERVSTCLGNGFDGHKVLMCGHGVSGAIALILGQMLRHRDVQLYTYGAPRAGDATFVRAAQSLTHYRMVHHHDLLPSLPGSWMNTRLSAYHGHAAQSFNHTPPELGVFVAGLGALTGELYQHHGALCHFMPLASGRESAHLMWAPTSDIVTQHALSRLVFERLRDSPECDGMVGIGLVDSLGVDSYVASSWAALQRSQAALEAREPEVTEAVIKAVDLAFEHIGQQLRSRYQAVVSEVYAHSHEQERMINLLMRELSRLHITRQRLYSLRFKVPSVTEVYGDCVQQP</sequence>
<dbReference type="PANTHER" id="PTHR45856:SF24">
    <property type="entry name" value="FUNGAL LIPASE-LIKE DOMAIN-CONTAINING PROTEIN"/>
    <property type="match status" value="1"/>
</dbReference>
<organism evidence="2 4">
    <name type="scientific">Pseudomonas helleri</name>
    <dbReference type="NCBI Taxonomy" id="1608996"/>
    <lineage>
        <taxon>Bacteria</taxon>
        <taxon>Pseudomonadati</taxon>
        <taxon>Pseudomonadota</taxon>
        <taxon>Gammaproteobacteria</taxon>
        <taxon>Pseudomonadales</taxon>
        <taxon>Pseudomonadaceae</taxon>
        <taxon>Pseudomonas</taxon>
    </lineage>
</organism>
<dbReference type="GO" id="GO:0006629">
    <property type="term" value="P:lipid metabolic process"/>
    <property type="evidence" value="ECO:0007669"/>
    <property type="project" value="InterPro"/>
</dbReference>
<dbReference type="Gene3D" id="3.40.50.1820">
    <property type="entry name" value="alpha/beta hydrolase"/>
    <property type="match status" value="1"/>
</dbReference>
<comment type="caution">
    <text evidence="2">The sequence shown here is derived from an EMBL/GenBank/DDBJ whole genome shotgun (WGS) entry which is preliminary data.</text>
</comment>
<dbReference type="EMBL" id="WIWJ01000001">
    <property type="protein sequence ID" value="MQT45251.1"/>
    <property type="molecule type" value="Genomic_DNA"/>
</dbReference>
<reference evidence="4 5" key="1">
    <citation type="submission" date="2019-10" db="EMBL/GenBank/DDBJ databases">
        <title>Evaluation of single-gene subtyping targets for Pseudomonas.</title>
        <authorList>
            <person name="Reichler S.J."/>
            <person name="Orsi R.H."/>
            <person name="Wiedmann M."/>
            <person name="Martin N.H."/>
            <person name="Murphy S.I."/>
        </authorList>
    </citation>
    <scope>NUCLEOTIDE SEQUENCE [LARGE SCALE GENOMIC DNA]</scope>
    <source>
        <strain evidence="3 5">FSL R10-3254</strain>
        <strain evidence="2 4">FSL R10-3257</strain>
    </source>
</reference>
<accession>A0A6A7YRG7</accession>
<dbReference type="AlphaFoldDB" id="A0A6A7YRG7"/>
<dbReference type="Proteomes" id="UP000489190">
    <property type="component" value="Unassembled WGS sequence"/>
</dbReference>
<proteinExistence type="predicted"/>
<name>A0A6A7YRG7_9PSED</name>
<dbReference type="InterPro" id="IPR051218">
    <property type="entry name" value="Sec_MonoDiacylglyc_Lipase"/>
</dbReference>
<dbReference type="InterPro" id="IPR002921">
    <property type="entry name" value="Fungal_lipase-type"/>
</dbReference>
<protein>
    <submittedName>
        <fullName evidence="2">Lipase family protein</fullName>
    </submittedName>
</protein>
<evidence type="ECO:0000259" key="1">
    <source>
        <dbReference type="Pfam" id="PF01764"/>
    </source>
</evidence>
<dbReference type="PANTHER" id="PTHR45856">
    <property type="entry name" value="ALPHA/BETA-HYDROLASES SUPERFAMILY PROTEIN"/>
    <property type="match status" value="1"/>
</dbReference>
<dbReference type="SUPFAM" id="SSF53474">
    <property type="entry name" value="alpha/beta-Hydrolases"/>
    <property type="match status" value="1"/>
</dbReference>
<dbReference type="CDD" id="cd00519">
    <property type="entry name" value="Lipase_3"/>
    <property type="match status" value="1"/>
</dbReference>
<feature type="domain" description="Fungal lipase-type" evidence="1">
    <location>
        <begin position="131"/>
        <end position="240"/>
    </location>
</feature>
<evidence type="ECO:0000313" key="5">
    <source>
        <dbReference type="Proteomes" id="UP000489190"/>
    </source>
</evidence>
<dbReference type="EMBL" id="WIWI01000081">
    <property type="protein sequence ID" value="MQT91992.1"/>
    <property type="molecule type" value="Genomic_DNA"/>
</dbReference>